<dbReference type="GO" id="GO:0097320">
    <property type="term" value="P:plasma membrane tubulation"/>
    <property type="evidence" value="ECO:0007669"/>
    <property type="project" value="TreeGrafter"/>
</dbReference>
<evidence type="ECO:0000313" key="5">
    <source>
        <dbReference type="EMBL" id="CAD6945396.1"/>
    </source>
</evidence>
<evidence type="ECO:0000313" key="7">
    <source>
        <dbReference type="Proteomes" id="UP000077671"/>
    </source>
</evidence>
<comment type="caution">
    <text evidence="6">The sequence shown here is derived from an EMBL/GenBank/DDBJ whole genome shotgun (WGS) entry which is preliminary data.</text>
</comment>
<name>A0A177VHW3_9BASI</name>
<dbReference type="Proteomes" id="UP000836402">
    <property type="component" value="Unassembled WGS sequence"/>
</dbReference>
<dbReference type="InterPro" id="IPR004148">
    <property type="entry name" value="BAR_dom"/>
</dbReference>
<dbReference type="SMART" id="SM00721">
    <property type="entry name" value="BAR"/>
    <property type="match status" value="1"/>
</dbReference>
<protein>
    <recommendedName>
        <fullName evidence="4">BAR domain-containing protein</fullName>
    </recommendedName>
</protein>
<dbReference type="PANTHER" id="PTHR47174:SF3">
    <property type="entry name" value="BRIDGING INTEGRATOR 3"/>
    <property type="match status" value="1"/>
</dbReference>
<accession>A0A177VHW3</accession>
<comment type="subcellular location">
    <subcellularLocation>
        <location evidence="1">Cytoplasm</location>
        <location evidence="1">Cytoskeleton</location>
    </subcellularLocation>
</comment>
<keyword evidence="2" id="KW-0963">Cytoplasm</keyword>
<dbReference type="FunFam" id="1.20.1270.60:FF:000014">
    <property type="entry name" value="Protein hob3, variant"/>
    <property type="match status" value="1"/>
</dbReference>
<evidence type="ECO:0000313" key="8">
    <source>
        <dbReference type="Proteomes" id="UP000836402"/>
    </source>
</evidence>
<dbReference type="AlphaFoldDB" id="A0A177VHW3"/>
<dbReference type="Gene3D" id="1.20.1270.60">
    <property type="entry name" value="Arfaptin homology (AH) domain/BAR domain"/>
    <property type="match status" value="1"/>
</dbReference>
<gene>
    <name evidence="6" type="ORF">A4X03_0g356</name>
    <name evidence="5" type="ORF">JKIAZH3_G4012</name>
</gene>
<dbReference type="GO" id="GO:0030479">
    <property type="term" value="C:actin cortical patch"/>
    <property type="evidence" value="ECO:0007669"/>
    <property type="project" value="TreeGrafter"/>
</dbReference>
<dbReference type="GO" id="GO:0006897">
    <property type="term" value="P:endocytosis"/>
    <property type="evidence" value="ECO:0007669"/>
    <property type="project" value="InterPro"/>
</dbReference>
<dbReference type="GO" id="GO:0007015">
    <property type="term" value="P:actin filament organization"/>
    <property type="evidence" value="ECO:0007669"/>
    <property type="project" value="InterPro"/>
</dbReference>
<dbReference type="GO" id="GO:0051666">
    <property type="term" value="P:actin cortical patch localization"/>
    <property type="evidence" value="ECO:0007669"/>
    <property type="project" value="InterPro"/>
</dbReference>
<dbReference type="InterPro" id="IPR027267">
    <property type="entry name" value="AH/BAR_dom_sf"/>
</dbReference>
<keyword evidence="3" id="KW-0206">Cytoskeleton</keyword>
<dbReference type="InterPro" id="IPR046982">
    <property type="entry name" value="BIN3/RVS161-like"/>
</dbReference>
<evidence type="ECO:0000259" key="4">
    <source>
        <dbReference type="PROSITE" id="PS51021"/>
    </source>
</evidence>
<keyword evidence="8" id="KW-1185">Reference proteome</keyword>
<dbReference type="GO" id="GO:0043332">
    <property type="term" value="C:mating projection tip"/>
    <property type="evidence" value="ECO:0007669"/>
    <property type="project" value="TreeGrafter"/>
</dbReference>
<feature type="domain" description="BAR" evidence="4">
    <location>
        <begin position="17"/>
        <end position="237"/>
    </location>
</feature>
<sequence length="262" mass="29832">MSWAGLKKSVNRAGTLMLQKTSQVDKTVDAEFAEEEARYRTLEKETMILQKEAKAYLDSVRGLSSAQARIGETVASFYTDSSESAMAATAYKRATEELDGKCQRELDAPFRATILEPIGRLCAMFPEINKTIEKRNRKLIDYDAARTKHRKLIEKPSDDPSKLPRAEREMEDAKILFEQLNHQLLEELPQLIDLRIPYLDPSFEAMVRMQARFAAEGYEKMGGVQRFFAEGVREEYAEGQLDMQVEGVLQEMRELSICGMGN</sequence>
<evidence type="ECO:0000313" key="6">
    <source>
        <dbReference type="EMBL" id="KAE8265308.1"/>
    </source>
</evidence>
<reference evidence="6" key="1">
    <citation type="submission" date="2016-04" db="EMBL/GenBank/DDBJ databases">
        <authorList>
            <person name="Nguyen H.D."/>
            <person name="Kesanakurti P."/>
            <person name="Cullis J."/>
            <person name="Levesque C.A."/>
            <person name="Hambleton S."/>
        </authorList>
    </citation>
    <scope>NUCLEOTIDE SEQUENCE</scope>
    <source>
        <strain evidence="6">DAOMC 238032</strain>
    </source>
</reference>
<dbReference type="PANTHER" id="PTHR47174">
    <property type="entry name" value="BRIDGING INTEGRATOR 3"/>
    <property type="match status" value="1"/>
</dbReference>
<dbReference type="EMBL" id="LWDD02000019">
    <property type="protein sequence ID" value="KAE8265308.1"/>
    <property type="molecule type" value="Genomic_DNA"/>
</dbReference>
<dbReference type="GO" id="GO:1990528">
    <property type="term" value="C:Rvs161p-Rvs167p complex"/>
    <property type="evidence" value="ECO:0007669"/>
    <property type="project" value="TreeGrafter"/>
</dbReference>
<evidence type="ECO:0000256" key="1">
    <source>
        <dbReference type="ARBA" id="ARBA00004245"/>
    </source>
</evidence>
<evidence type="ECO:0000256" key="3">
    <source>
        <dbReference type="ARBA" id="ARBA00023212"/>
    </source>
</evidence>
<proteinExistence type="predicted"/>
<reference evidence="6" key="2">
    <citation type="journal article" date="2019" name="IMA Fungus">
        <title>Genome sequencing and comparison of five Tilletia species to identify candidate genes for the detection of regulated species infecting wheat.</title>
        <authorList>
            <person name="Nguyen H.D.T."/>
            <person name="Sultana T."/>
            <person name="Kesanakurti P."/>
            <person name="Hambleton S."/>
        </authorList>
    </citation>
    <scope>NUCLEOTIDE SEQUENCE</scope>
    <source>
        <strain evidence="6">DAOMC 238032</strain>
    </source>
</reference>
<organism evidence="6 7">
    <name type="scientific">Tilletia caries</name>
    <name type="common">wheat bunt fungus</name>
    <dbReference type="NCBI Taxonomy" id="13290"/>
    <lineage>
        <taxon>Eukaryota</taxon>
        <taxon>Fungi</taxon>
        <taxon>Dikarya</taxon>
        <taxon>Basidiomycota</taxon>
        <taxon>Ustilaginomycotina</taxon>
        <taxon>Exobasidiomycetes</taxon>
        <taxon>Tilletiales</taxon>
        <taxon>Tilletiaceae</taxon>
        <taxon>Tilletia</taxon>
    </lineage>
</organism>
<dbReference type="GO" id="GO:0031097">
    <property type="term" value="C:medial cortex"/>
    <property type="evidence" value="ECO:0007669"/>
    <property type="project" value="TreeGrafter"/>
</dbReference>
<reference evidence="5" key="3">
    <citation type="submission" date="2020-10" db="EMBL/GenBank/DDBJ databases">
        <authorList>
            <person name="Sedaghatjoo S."/>
        </authorList>
    </citation>
    <scope>NUCLEOTIDE SEQUENCE</scope>
    <source>
        <strain evidence="5">AZH3</strain>
    </source>
</reference>
<dbReference type="CDD" id="cd07591">
    <property type="entry name" value="BAR_Rvs161p"/>
    <property type="match status" value="1"/>
</dbReference>
<dbReference type="EMBL" id="CAJHJG010004856">
    <property type="protein sequence ID" value="CAD6945396.1"/>
    <property type="molecule type" value="Genomic_DNA"/>
</dbReference>
<dbReference type="InterPro" id="IPR037429">
    <property type="entry name" value="Rvs161/Hob3_BAR"/>
</dbReference>
<dbReference type="Pfam" id="PF03114">
    <property type="entry name" value="BAR"/>
    <property type="match status" value="1"/>
</dbReference>
<dbReference type="PRINTS" id="PR01251">
    <property type="entry name" value="AMPHIPHYSIN"/>
</dbReference>
<evidence type="ECO:0000256" key="2">
    <source>
        <dbReference type="ARBA" id="ARBA00022490"/>
    </source>
</evidence>
<dbReference type="Proteomes" id="UP000077671">
    <property type="component" value="Unassembled WGS sequence"/>
</dbReference>
<dbReference type="GO" id="GO:0008289">
    <property type="term" value="F:lipid binding"/>
    <property type="evidence" value="ECO:0007669"/>
    <property type="project" value="TreeGrafter"/>
</dbReference>
<dbReference type="SUPFAM" id="SSF103657">
    <property type="entry name" value="BAR/IMD domain-like"/>
    <property type="match status" value="1"/>
</dbReference>
<dbReference type="PROSITE" id="PS51021">
    <property type="entry name" value="BAR"/>
    <property type="match status" value="1"/>
</dbReference>